<keyword evidence="4 9" id="KW-0456">Lyase</keyword>
<gene>
    <name evidence="11" type="ORF">P7D69_16315</name>
</gene>
<dbReference type="RefSeq" id="WP_311816755.1">
    <property type="nucleotide sequence ID" value="NZ_JARPXG010000013.1"/>
</dbReference>
<evidence type="ECO:0000256" key="2">
    <source>
        <dbReference type="ARBA" id="ARBA00008133"/>
    </source>
</evidence>
<dbReference type="GO" id="GO:0006782">
    <property type="term" value="P:protoporphyrinogen IX biosynthetic process"/>
    <property type="evidence" value="ECO:0007669"/>
    <property type="project" value="UniProtKB-UniRule"/>
</dbReference>
<organism evidence="11 12">
    <name type="scientific">Enterococcus raffinosus</name>
    <dbReference type="NCBI Taxonomy" id="71452"/>
    <lineage>
        <taxon>Bacteria</taxon>
        <taxon>Bacillati</taxon>
        <taxon>Bacillota</taxon>
        <taxon>Bacilli</taxon>
        <taxon>Lactobacillales</taxon>
        <taxon>Enterococcaceae</taxon>
        <taxon>Enterococcus</taxon>
    </lineage>
</organism>
<sequence>MPEAIRQRFAQEDTEVISIPLNRTIPLPHQRLEKNYEWSFFTSANAVKYFDFAQLNKQAKVLAIGNQTKKVLNELNVNVDFQPKEGFSEGLVEEWLSLAKTKQRVFWPHSFNARRVIYNALTNRGHIVFEQVTYKNEFLVRDQERLKELLLSETLDYVLFASPSAWNSFSKIIKDFQQLPDDFWKRIKIAAIGPVTAKVIEMEHHSVTVQPQIYDMQHLYECLLQDIKERG</sequence>
<dbReference type="Proteomes" id="UP001254770">
    <property type="component" value="Unassembled WGS sequence"/>
</dbReference>
<comment type="similarity">
    <text evidence="2 9">Belongs to the uroporphyrinogen-III synthase family.</text>
</comment>
<accession>A0AAW8TDJ8</accession>
<dbReference type="Pfam" id="PF02602">
    <property type="entry name" value="HEM4"/>
    <property type="match status" value="1"/>
</dbReference>
<dbReference type="InterPro" id="IPR036108">
    <property type="entry name" value="4pyrrol_syn_uPrphyn_synt_sf"/>
</dbReference>
<proteinExistence type="inferred from homology"/>
<comment type="function">
    <text evidence="6 9">Catalyzes cyclization of the linear tetrapyrrole, hydroxymethylbilane, to the macrocyclic uroporphyrinogen III.</text>
</comment>
<protein>
    <recommendedName>
        <fullName evidence="7 9">Uroporphyrinogen-III synthase</fullName>
        <ecNumber evidence="3 9">4.2.1.75</ecNumber>
    </recommendedName>
</protein>
<dbReference type="Gene3D" id="3.40.50.10090">
    <property type="match status" value="2"/>
</dbReference>
<dbReference type="GO" id="GO:0006780">
    <property type="term" value="P:uroporphyrinogen III biosynthetic process"/>
    <property type="evidence" value="ECO:0007669"/>
    <property type="project" value="UniProtKB-UniRule"/>
</dbReference>
<comment type="caution">
    <text evidence="11">The sequence shown here is derived from an EMBL/GenBank/DDBJ whole genome shotgun (WGS) entry which is preliminary data.</text>
</comment>
<dbReference type="AlphaFoldDB" id="A0AAW8TDJ8"/>
<evidence type="ECO:0000256" key="4">
    <source>
        <dbReference type="ARBA" id="ARBA00023239"/>
    </source>
</evidence>
<comment type="catalytic activity">
    <reaction evidence="8 9">
        <text>hydroxymethylbilane = uroporphyrinogen III + H2O</text>
        <dbReference type="Rhea" id="RHEA:18965"/>
        <dbReference type="ChEBI" id="CHEBI:15377"/>
        <dbReference type="ChEBI" id="CHEBI:57308"/>
        <dbReference type="ChEBI" id="CHEBI:57845"/>
        <dbReference type="EC" id="4.2.1.75"/>
    </reaction>
</comment>
<reference evidence="11" key="1">
    <citation type="submission" date="2023-03" db="EMBL/GenBank/DDBJ databases">
        <authorList>
            <person name="Shen W."/>
            <person name="Cai J."/>
        </authorList>
    </citation>
    <scope>NUCLEOTIDE SEQUENCE</scope>
    <source>
        <strain evidence="11">Y15</strain>
    </source>
</reference>
<dbReference type="InterPro" id="IPR039793">
    <property type="entry name" value="UROS/Hem4"/>
</dbReference>
<dbReference type="GO" id="GO:0004852">
    <property type="term" value="F:uroporphyrinogen-III synthase activity"/>
    <property type="evidence" value="ECO:0007669"/>
    <property type="project" value="UniProtKB-UniRule"/>
</dbReference>
<evidence type="ECO:0000313" key="11">
    <source>
        <dbReference type="EMBL" id="MDT2545915.1"/>
    </source>
</evidence>
<dbReference type="EMBL" id="JARPXL010000020">
    <property type="protein sequence ID" value="MDT2545915.1"/>
    <property type="molecule type" value="Genomic_DNA"/>
</dbReference>
<dbReference type="SUPFAM" id="SSF69618">
    <property type="entry name" value="HemD-like"/>
    <property type="match status" value="1"/>
</dbReference>
<evidence type="ECO:0000256" key="9">
    <source>
        <dbReference type="RuleBase" id="RU366031"/>
    </source>
</evidence>
<comment type="pathway">
    <text evidence="1 9">Porphyrin-containing compound metabolism; protoporphyrin-IX biosynthesis; coproporphyrinogen-III from 5-aminolevulinate: step 3/4.</text>
</comment>
<evidence type="ECO:0000256" key="7">
    <source>
        <dbReference type="ARBA" id="ARBA00040167"/>
    </source>
</evidence>
<dbReference type="EC" id="4.2.1.75" evidence="3 9"/>
<name>A0AAW8TDJ8_9ENTE</name>
<evidence type="ECO:0000259" key="10">
    <source>
        <dbReference type="Pfam" id="PF02602"/>
    </source>
</evidence>
<evidence type="ECO:0000256" key="3">
    <source>
        <dbReference type="ARBA" id="ARBA00013109"/>
    </source>
</evidence>
<dbReference type="CDD" id="cd06578">
    <property type="entry name" value="HemD"/>
    <property type="match status" value="1"/>
</dbReference>
<evidence type="ECO:0000256" key="8">
    <source>
        <dbReference type="ARBA" id="ARBA00048617"/>
    </source>
</evidence>
<dbReference type="PANTHER" id="PTHR38042:SF1">
    <property type="entry name" value="UROPORPHYRINOGEN-III SYNTHASE, CHLOROPLASTIC"/>
    <property type="match status" value="1"/>
</dbReference>
<feature type="domain" description="Tetrapyrrole biosynthesis uroporphyrinogen III synthase" evidence="10">
    <location>
        <begin position="5"/>
        <end position="220"/>
    </location>
</feature>
<evidence type="ECO:0000256" key="5">
    <source>
        <dbReference type="ARBA" id="ARBA00023244"/>
    </source>
</evidence>
<dbReference type="PANTHER" id="PTHR38042">
    <property type="entry name" value="UROPORPHYRINOGEN-III SYNTHASE, CHLOROPLASTIC"/>
    <property type="match status" value="1"/>
</dbReference>
<evidence type="ECO:0000256" key="1">
    <source>
        <dbReference type="ARBA" id="ARBA00004772"/>
    </source>
</evidence>
<keyword evidence="5 9" id="KW-0627">Porphyrin biosynthesis</keyword>
<evidence type="ECO:0000256" key="6">
    <source>
        <dbReference type="ARBA" id="ARBA00037589"/>
    </source>
</evidence>
<evidence type="ECO:0000313" key="12">
    <source>
        <dbReference type="Proteomes" id="UP001254770"/>
    </source>
</evidence>
<dbReference type="InterPro" id="IPR003754">
    <property type="entry name" value="4pyrrol_synth_uPrphyn_synth"/>
</dbReference>